<feature type="transmembrane region" description="Helical" evidence="1">
    <location>
        <begin position="45"/>
        <end position="63"/>
    </location>
</feature>
<name>A0ABT2VQI1_9ALTE</name>
<keyword evidence="1" id="KW-0812">Transmembrane</keyword>
<keyword evidence="3" id="KW-0808">Transferase</keyword>
<keyword evidence="1" id="KW-1133">Transmembrane helix</keyword>
<feature type="transmembrane region" description="Helical" evidence="1">
    <location>
        <begin position="242"/>
        <end position="263"/>
    </location>
</feature>
<keyword evidence="4" id="KW-1185">Reference proteome</keyword>
<feature type="transmembrane region" description="Helical" evidence="1">
    <location>
        <begin position="283"/>
        <end position="303"/>
    </location>
</feature>
<dbReference type="GO" id="GO:0016746">
    <property type="term" value="F:acyltransferase activity"/>
    <property type="evidence" value="ECO:0007669"/>
    <property type="project" value="UniProtKB-KW"/>
</dbReference>
<keyword evidence="3" id="KW-0012">Acyltransferase</keyword>
<keyword evidence="1" id="KW-0472">Membrane</keyword>
<dbReference type="RefSeq" id="WP_262994995.1">
    <property type="nucleotide sequence ID" value="NZ_JAOTJC010000011.1"/>
</dbReference>
<evidence type="ECO:0000259" key="2">
    <source>
        <dbReference type="Pfam" id="PF01757"/>
    </source>
</evidence>
<evidence type="ECO:0000313" key="4">
    <source>
        <dbReference type="Proteomes" id="UP001209257"/>
    </source>
</evidence>
<dbReference type="Proteomes" id="UP001209257">
    <property type="component" value="Unassembled WGS sequence"/>
</dbReference>
<comment type="caution">
    <text evidence="3">The sequence shown here is derived from an EMBL/GenBank/DDBJ whole genome shotgun (WGS) entry which is preliminary data.</text>
</comment>
<feature type="domain" description="Acyltransferase 3" evidence="2">
    <location>
        <begin position="9"/>
        <end position="329"/>
    </location>
</feature>
<dbReference type="InterPro" id="IPR002656">
    <property type="entry name" value="Acyl_transf_3_dom"/>
</dbReference>
<evidence type="ECO:0000313" key="3">
    <source>
        <dbReference type="EMBL" id="MCU7555375.1"/>
    </source>
</evidence>
<accession>A0ABT2VQI1</accession>
<sequence length="361" mass="41212">MSVPSSRQNFIDWMKTIGMLLIVAGHVIGDPYSAFNQIAQPAYTKQLGVAFFVFITGWGLANVRSPTPLTVYSRLFAIFAYGFVFAVLFSLLALVLKGGLQLSNYSPFLLGANVLFNNFPANPTTWYIGTYLHLLVLWFLVTRHISVNMMTLVVAFILENIIRMSLLNAGVPFIAYMLFPNWLTVFLLGHYLHQHTDKPSLKLAAIVGATWVLVAAGWSNVMNGITVGDGFPFRSLFVEEQWAIPLQSLLISATYFISTWLFFQMARCLPESRVVKFFARNTIIIFIIHLPIIFAIYPTYYAWLDTFGIPPLAQQLSLIVFIYWGCAMVSEWITRALRLERWREPLWKRLQLKWFRARPAG</sequence>
<organism evidence="3 4">
    <name type="scientific">Alteromonas salexigens</name>
    <dbReference type="NCBI Taxonomy" id="2982530"/>
    <lineage>
        <taxon>Bacteria</taxon>
        <taxon>Pseudomonadati</taxon>
        <taxon>Pseudomonadota</taxon>
        <taxon>Gammaproteobacteria</taxon>
        <taxon>Alteromonadales</taxon>
        <taxon>Alteromonadaceae</taxon>
        <taxon>Alteromonas/Salinimonas group</taxon>
        <taxon>Alteromonas</taxon>
    </lineage>
</organism>
<feature type="transmembrane region" description="Helical" evidence="1">
    <location>
        <begin position="173"/>
        <end position="191"/>
    </location>
</feature>
<feature type="transmembrane region" description="Helical" evidence="1">
    <location>
        <begin position="203"/>
        <end position="222"/>
    </location>
</feature>
<proteinExistence type="predicted"/>
<feature type="transmembrane region" description="Helical" evidence="1">
    <location>
        <begin position="315"/>
        <end position="333"/>
    </location>
</feature>
<feature type="transmembrane region" description="Helical" evidence="1">
    <location>
        <begin position="75"/>
        <end position="96"/>
    </location>
</feature>
<reference evidence="4" key="1">
    <citation type="submission" date="2023-07" db="EMBL/GenBank/DDBJ databases">
        <title>Study on multiphase classification of strain Alteromonas salexigens isolated from the Yellow Sea.</title>
        <authorList>
            <person name="Sun L."/>
        </authorList>
    </citation>
    <scope>NUCLEOTIDE SEQUENCE [LARGE SCALE GENOMIC DNA]</scope>
    <source>
        <strain evidence="4">ASW11-19</strain>
    </source>
</reference>
<evidence type="ECO:0000256" key="1">
    <source>
        <dbReference type="SAM" id="Phobius"/>
    </source>
</evidence>
<dbReference type="Pfam" id="PF01757">
    <property type="entry name" value="Acyl_transf_3"/>
    <property type="match status" value="1"/>
</dbReference>
<protein>
    <submittedName>
        <fullName evidence="3">Acyltransferase</fullName>
    </submittedName>
</protein>
<gene>
    <name evidence="3" type="ORF">OCL06_12335</name>
</gene>
<dbReference type="EMBL" id="JAOTJC010000011">
    <property type="protein sequence ID" value="MCU7555375.1"/>
    <property type="molecule type" value="Genomic_DNA"/>
</dbReference>